<dbReference type="EMBL" id="JOJP01000001">
    <property type="protein sequence ID" value="KEI73327.1"/>
    <property type="molecule type" value="Genomic_DNA"/>
</dbReference>
<keyword evidence="1" id="KW-0732">Signal</keyword>
<dbReference type="Pfam" id="PF16315">
    <property type="entry name" value="DUF4955"/>
    <property type="match status" value="1"/>
</dbReference>
<name>A0A081KGQ1_9GAMM</name>
<dbReference type="InterPro" id="IPR012334">
    <property type="entry name" value="Pectin_lyas_fold"/>
</dbReference>
<dbReference type="STRING" id="305900.GV64_23725"/>
<reference evidence="3 4" key="1">
    <citation type="submission" date="2014-06" db="EMBL/GenBank/DDBJ databases">
        <title>Whole Genome Sequences of Three Symbiotic Endozoicomonas Bacteria.</title>
        <authorList>
            <person name="Neave M.J."/>
            <person name="Apprill A."/>
            <person name="Voolstra C.R."/>
        </authorList>
    </citation>
    <scope>NUCLEOTIDE SEQUENCE [LARGE SCALE GENOMIC DNA]</scope>
    <source>
        <strain evidence="3 4">DSM 22380</strain>
    </source>
</reference>
<protein>
    <recommendedName>
        <fullName evidence="2">DUF4955 domain-containing protein</fullName>
    </recommendedName>
</protein>
<dbReference type="eggNOG" id="COG5434">
    <property type="taxonomic scope" value="Bacteria"/>
</dbReference>
<dbReference type="SUPFAM" id="SSF51126">
    <property type="entry name" value="Pectin lyase-like"/>
    <property type="match status" value="1"/>
</dbReference>
<evidence type="ECO:0000313" key="4">
    <source>
        <dbReference type="Proteomes" id="UP000027997"/>
    </source>
</evidence>
<evidence type="ECO:0000313" key="3">
    <source>
        <dbReference type="EMBL" id="KEI73327.1"/>
    </source>
</evidence>
<evidence type="ECO:0000256" key="1">
    <source>
        <dbReference type="SAM" id="SignalP"/>
    </source>
</evidence>
<evidence type="ECO:0000259" key="2">
    <source>
        <dbReference type="Pfam" id="PF16315"/>
    </source>
</evidence>
<dbReference type="Proteomes" id="UP000027997">
    <property type="component" value="Unassembled WGS sequence"/>
</dbReference>
<proteinExistence type="predicted"/>
<dbReference type="InterPro" id="IPR011050">
    <property type="entry name" value="Pectin_lyase_fold/virulence"/>
</dbReference>
<dbReference type="RefSeq" id="WP_020581864.1">
    <property type="nucleotide sequence ID" value="NZ_JOJP01000001.1"/>
</dbReference>
<organism evidence="3 4">
    <name type="scientific">Endozoicomonas elysicola</name>
    <dbReference type="NCBI Taxonomy" id="305900"/>
    <lineage>
        <taxon>Bacteria</taxon>
        <taxon>Pseudomonadati</taxon>
        <taxon>Pseudomonadota</taxon>
        <taxon>Gammaproteobacteria</taxon>
        <taxon>Oceanospirillales</taxon>
        <taxon>Endozoicomonadaceae</taxon>
        <taxon>Endozoicomonas</taxon>
    </lineage>
</organism>
<feature type="chain" id="PRO_5001758871" description="DUF4955 domain-containing protein" evidence="1">
    <location>
        <begin position="26"/>
        <end position="596"/>
    </location>
</feature>
<keyword evidence="4" id="KW-1185">Reference proteome</keyword>
<dbReference type="Gene3D" id="2.160.20.10">
    <property type="entry name" value="Single-stranded right-handed beta-helix, Pectin lyase-like"/>
    <property type="match status" value="2"/>
</dbReference>
<gene>
    <name evidence="3" type="ORF">GV64_23725</name>
</gene>
<dbReference type="AlphaFoldDB" id="A0A081KGQ1"/>
<feature type="domain" description="DUF4955" evidence="2">
    <location>
        <begin position="428"/>
        <end position="595"/>
    </location>
</feature>
<comment type="caution">
    <text evidence="3">The sequence shown here is derived from an EMBL/GenBank/DDBJ whole genome shotgun (WGS) entry which is preliminary data.</text>
</comment>
<feature type="signal peptide" evidence="1">
    <location>
        <begin position="1"/>
        <end position="25"/>
    </location>
</feature>
<accession>A0A081KGQ1</accession>
<dbReference type="InterPro" id="IPR032532">
    <property type="entry name" value="DUF4955"/>
</dbReference>
<sequence>MKLNILSLAISSTLMISLCGHHAMASGHMAESTQKAGNLSSTWQAWVDSRAPDSDLMATDFSGSSQPVVTNFSYAGYRQSEQPLPTLNKAFSCSSGATIDPATGYTIFDITQYGAIPNDGKSDKAAVRDAIAVAEKAIQKGSVKGVVLLFPKGRYRMNESSDMALIDPDSKESLASQSIAVTESHFILRGCGSETELYMDQPHLPMDPKKLYSIPRLFSLGEGHREKVGTITQPIKGGTSKQLQVSDTKDLKVGDWIEVFAKVSSPDRIQEHMGPYRVEPSMKKLKQGLELREIHQVTAINGTTLTLAAPVQVDIHPDDKWTVYRSERTEEIGVEDLAFRGNWKEKFKHHKSAIHDSGWGFITIRKSANSWVKDVTFTDFNQGLQLTDTVNSTVMDISFHGNPGHLSLQFQRSFNNLSMNVRDEADTWHSPGFSHYSSSNVHLNTWYSSTSSPDLHAAQPRINLFDRTEGGWIYGRWGGATVNQPNHLIGLVFWNPKNSAVAYSSDEPYEFMRPSAFGRMIMPVVVGMHGKPVHFASQQDYYRYINRKEPQLYKKALPDEPQAYVESNGQPVLPGSLFLAQLEYRLGEIPNWLMEQ</sequence>